<dbReference type="PROSITE" id="PS51278">
    <property type="entry name" value="GATASE_TYPE_2"/>
    <property type="match status" value="1"/>
</dbReference>
<gene>
    <name evidence="11" type="ORF">BTO14_08570</name>
</gene>
<dbReference type="SUPFAM" id="SSF52402">
    <property type="entry name" value="Adenine nucleotide alpha hydrolases-like"/>
    <property type="match status" value="1"/>
</dbReference>
<dbReference type="SUPFAM" id="SSF56235">
    <property type="entry name" value="N-terminal nucleophile aminohydrolases (Ntn hydrolases)"/>
    <property type="match status" value="1"/>
</dbReference>
<proteinExistence type="inferred from homology"/>
<evidence type="ECO:0000256" key="5">
    <source>
        <dbReference type="ARBA" id="ARBA00022840"/>
    </source>
</evidence>
<dbReference type="Pfam" id="PF13537">
    <property type="entry name" value="GATase_7"/>
    <property type="match status" value="1"/>
</dbReference>
<dbReference type="NCBIfam" id="TIGR01536">
    <property type="entry name" value="asn_synth_AEB"/>
    <property type="match status" value="1"/>
</dbReference>
<evidence type="ECO:0000256" key="2">
    <source>
        <dbReference type="ARBA" id="ARBA00005752"/>
    </source>
</evidence>
<dbReference type="AlphaFoldDB" id="A0A2P6CEI3"/>
<keyword evidence="8" id="KW-0061">Asparagine biosynthesis</keyword>
<comment type="similarity">
    <text evidence="2">Belongs to the asparagine synthetase family.</text>
</comment>
<dbReference type="GO" id="GO:0005524">
    <property type="term" value="F:ATP binding"/>
    <property type="evidence" value="ECO:0007669"/>
    <property type="project" value="UniProtKB-KW"/>
</dbReference>
<evidence type="ECO:0000256" key="4">
    <source>
        <dbReference type="ARBA" id="ARBA00022741"/>
    </source>
</evidence>
<dbReference type="InterPro" id="IPR006426">
    <property type="entry name" value="Asn_synth_AEB"/>
</dbReference>
<evidence type="ECO:0000256" key="7">
    <source>
        <dbReference type="ARBA" id="ARBA00048741"/>
    </source>
</evidence>
<name>A0A2P6CEI3_9FLAO</name>
<dbReference type="GO" id="GO:0004066">
    <property type="term" value="F:asparagine synthase (glutamine-hydrolyzing) activity"/>
    <property type="evidence" value="ECO:0007669"/>
    <property type="project" value="UniProtKB-EC"/>
</dbReference>
<feature type="domain" description="Glutamine amidotransferase type-2" evidence="10">
    <location>
        <begin position="2"/>
        <end position="207"/>
    </location>
</feature>
<reference evidence="11 12" key="1">
    <citation type="submission" date="2016-12" db="EMBL/GenBank/DDBJ databases">
        <title>Trade-off between light-utilization and light-protection in marine flavobacteria.</title>
        <authorList>
            <person name="Kumagai Y."/>
            <person name="Yoshizawa S."/>
            <person name="Kogure K."/>
            <person name="Iwasaki W."/>
        </authorList>
    </citation>
    <scope>NUCLEOTIDE SEQUENCE [LARGE SCALE GENOMIC DNA]</scope>
    <source>
        <strain evidence="11 12">KCTC 12100</strain>
    </source>
</reference>
<keyword evidence="8" id="KW-0028">Amino-acid biosynthesis</keyword>
<keyword evidence="12" id="KW-1185">Reference proteome</keyword>
<dbReference type="CDD" id="cd01991">
    <property type="entry name" value="Asn_synthase_B_C"/>
    <property type="match status" value="1"/>
</dbReference>
<comment type="pathway">
    <text evidence="1">Amino-acid biosynthesis; L-asparagine biosynthesis; L-asparagine from L-aspartate (L-Gln route): step 1/1.</text>
</comment>
<evidence type="ECO:0000313" key="11">
    <source>
        <dbReference type="EMBL" id="PQJ73310.1"/>
    </source>
</evidence>
<dbReference type="PANTHER" id="PTHR43284">
    <property type="entry name" value="ASPARAGINE SYNTHETASE (GLUTAMINE-HYDROLYZING)"/>
    <property type="match status" value="1"/>
</dbReference>
<dbReference type="CDD" id="cd00712">
    <property type="entry name" value="AsnB"/>
    <property type="match status" value="1"/>
</dbReference>
<dbReference type="InterPro" id="IPR014729">
    <property type="entry name" value="Rossmann-like_a/b/a_fold"/>
</dbReference>
<dbReference type="EMBL" id="MSCK01000001">
    <property type="protein sequence ID" value="PQJ73310.1"/>
    <property type="molecule type" value="Genomic_DNA"/>
</dbReference>
<dbReference type="Proteomes" id="UP000247345">
    <property type="component" value="Unassembled WGS sequence"/>
</dbReference>
<evidence type="ECO:0000256" key="8">
    <source>
        <dbReference type="PIRSR" id="PIRSR001589-1"/>
    </source>
</evidence>
<dbReference type="GO" id="GO:0005829">
    <property type="term" value="C:cytosol"/>
    <property type="evidence" value="ECO:0007669"/>
    <property type="project" value="TreeGrafter"/>
</dbReference>
<dbReference type="InterPro" id="IPR017932">
    <property type="entry name" value="GATase_2_dom"/>
</dbReference>
<dbReference type="InterPro" id="IPR033738">
    <property type="entry name" value="AsnB_N"/>
</dbReference>
<comment type="catalytic activity">
    <reaction evidence="7">
        <text>L-aspartate + L-glutamine + ATP + H2O = L-asparagine + L-glutamate + AMP + diphosphate + H(+)</text>
        <dbReference type="Rhea" id="RHEA:12228"/>
        <dbReference type="ChEBI" id="CHEBI:15377"/>
        <dbReference type="ChEBI" id="CHEBI:15378"/>
        <dbReference type="ChEBI" id="CHEBI:29985"/>
        <dbReference type="ChEBI" id="CHEBI:29991"/>
        <dbReference type="ChEBI" id="CHEBI:30616"/>
        <dbReference type="ChEBI" id="CHEBI:33019"/>
        <dbReference type="ChEBI" id="CHEBI:58048"/>
        <dbReference type="ChEBI" id="CHEBI:58359"/>
        <dbReference type="ChEBI" id="CHEBI:456215"/>
        <dbReference type="EC" id="6.3.5.4"/>
    </reaction>
</comment>
<dbReference type="InterPro" id="IPR001962">
    <property type="entry name" value="Asn_synthase"/>
</dbReference>
<accession>A0A2P6CEI3</accession>
<evidence type="ECO:0000256" key="6">
    <source>
        <dbReference type="ARBA" id="ARBA00022962"/>
    </source>
</evidence>
<feature type="binding site" evidence="9">
    <location>
        <position position="94"/>
    </location>
    <ligand>
        <name>L-glutamine</name>
        <dbReference type="ChEBI" id="CHEBI:58359"/>
    </ligand>
</feature>
<dbReference type="InterPro" id="IPR051786">
    <property type="entry name" value="ASN_synthetase/amidase"/>
</dbReference>
<keyword evidence="5 9" id="KW-0067">ATP-binding</keyword>
<dbReference type="EC" id="6.3.5.4" evidence="3"/>
<keyword evidence="6 8" id="KW-0315">Glutamine amidotransferase</keyword>
<evidence type="ECO:0000313" key="12">
    <source>
        <dbReference type="Proteomes" id="UP000247345"/>
    </source>
</evidence>
<feature type="active site" description="For GATase activity" evidence="8">
    <location>
        <position position="2"/>
    </location>
</feature>
<comment type="caution">
    <text evidence="11">The sequence shown here is derived from an EMBL/GenBank/DDBJ whole genome shotgun (WGS) entry which is preliminary data.</text>
</comment>
<organism evidence="11 12">
    <name type="scientific">Polaribacter butkevichii</name>
    <dbReference type="NCBI Taxonomy" id="218490"/>
    <lineage>
        <taxon>Bacteria</taxon>
        <taxon>Pseudomonadati</taxon>
        <taxon>Bacteroidota</taxon>
        <taxon>Flavobacteriia</taxon>
        <taxon>Flavobacteriales</taxon>
        <taxon>Flavobacteriaceae</taxon>
    </lineage>
</organism>
<evidence type="ECO:0000256" key="9">
    <source>
        <dbReference type="PIRSR" id="PIRSR001589-2"/>
    </source>
</evidence>
<dbReference type="RefSeq" id="WP_105048975.1">
    <property type="nucleotide sequence ID" value="NZ_CP150661.1"/>
</dbReference>
<dbReference type="PIRSF" id="PIRSF001589">
    <property type="entry name" value="Asn_synthetase_glu-h"/>
    <property type="match status" value="1"/>
</dbReference>
<keyword evidence="4 9" id="KW-0547">Nucleotide-binding</keyword>
<sequence length="567" mass="66112">MCGIAGIVGDLSSKELLFKMLDSQKHRGPDNTGSWCNDNVFLGHNRLSIIDLSEEANQPFTDSSQRYQIIFNGEIYNYIELKKELDYNFSTNSDTEVLLAAYIKWGTKCLERLNGMFSFAIWDTLNKTLFAARDRFGVKPFFYHLKENTLYFSSEIKALHAAGIDKLPNKKVWASYFAYGSYGMPEETFFDKINQLPGGHFLELKQGNLQIKKWYFFEEEIKKHQQIEPYKIVKKKYTALLSNSISLRFRSDVSVGFNVSGGLDSSALLAFVNQLNPRKKEVIKAYSFYTEDERYDELPWVEEMISLTKNPLEKVKLLSGEVCERSKKVSYFQDEPYGGIPTIAYAKIFEQARKDKTLVLLDGQGMDEQWAGYDYYTQNNNSIIQGVNKSPFKTNVLSKEILDLAQKPKYPKPFKDEVLNKQYRDLFYTKIPRALRFNDRVSMASSTELREPFLDYRLVEYAFAQPLEYKIKNGIQKYLLRNIVSEHLSDSISYAPKRPLQTPQREWLGTELETFVDQEIEKIEKSEFSSWFDTEVLKQEWKNYVDGDNQSSFHIWQWLNFSLLMNS</sequence>
<evidence type="ECO:0000259" key="10">
    <source>
        <dbReference type="PROSITE" id="PS51278"/>
    </source>
</evidence>
<evidence type="ECO:0000256" key="1">
    <source>
        <dbReference type="ARBA" id="ARBA00005187"/>
    </source>
</evidence>
<dbReference type="GO" id="GO:0006529">
    <property type="term" value="P:asparagine biosynthetic process"/>
    <property type="evidence" value="ECO:0007669"/>
    <property type="project" value="UniProtKB-KW"/>
</dbReference>
<dbReference type="InterPro" id="IPR029055">
    <property type="entry name" value="Ntn_hydrolases_N"/>
</dbReference>
<dbReference type="OrthoDB" id="9763290at2"/>
<dbReference type="Gene3D" id="3.40.50.620">
    <property type="entry name" value="HUPs"/>
    <property type="match status" value="1"/>
</dbReference>
<dbReference type="Pfam" id="PF00733">
    <property type="entry name" value="Asn_synthase"/>
    <property type="match status" value="1"/>
</dbReference>
<evidence type="ECO:0000256" key="3">
    <source>
        <dbReference type="ARBA" id="ARBA00012737"/>
    </source>
</evidence>
<protein>
    <recommendedName>
        <fullName evidence="3">asparagine synthase (glutamine-hydrolyzing)</fullName>
        <ecNumber evidence="3">6.3.5.4</ecNumber>
    </recommendedName>
</protein>
<dbReference type="Gene3D" id="3.60.20.10">
    <property type="entry name" value="Glutamine Phosphoribosylpyrophosphate, subunit 1, domain 1"/>
    <property type="match status" value="1"/>
</dbReference>
<dbReference type="PANTHER" id="PTHR43284:SF1">
    <property type="entry name" value="ASPARAGINE SYNTHETASE"/>
    <property type="match status" value="1"/>
</dbReference>